<dbReference type="Proteomes" id="UP000294847">
    <property type="component" value="Chromosome 1"/>
</dbReference>
<evidence type="ECO:0000313" key="2">
    <source>
        <dbReference type="Proteomes" id="UP000294847"/>
    </source>
</evidence>
<dbReference type="AlphaFoldDB" id="A0A4P7MY56"/>
<reference evidence="1 2" key="1">
    <citation type="journal article" date="2019" name="Mol. Biol. Evol.">
        <title>Blast fungal genomes show frequent chromosomal changes, gene gains and losses, and effector gene turnover.</title>
        <authorList>
            <person name="Gomez Luciano L.B."/>
            <person name="Jason Tsai I."/>
            <person name="Chuma I."/>
            <person name="Tosa Y."/>
            <person name="Chen Y.H."/>
            <person name="Li J.Y."/>
            <person name="Li M.Y."/>
            <person name="Jade Lu M.Y."/>
            <person name="Nakayashiki H."/>
            <person name="Li W.H."/>
        </authorList>
    </citation>
    <scope>NUCLEOTIDE SEQUENCE [LARGE SCALE GENOMIC DNA]</scope>
    <source>
        <strain evidence="1">MZ5-1-6</strain>
    </source>
</reference>
<dbReference type="EMBL" id="CP034204">
    <property type="protein sequence ID" value="QBZ54978.1"/>
    <property type="molecule type" value="Genomic_DNA"/>
</dbReference>
<name>A0A4P7MY56_PYROR</name>
<protein>
    <submittedName>
        <fullName evidence="1">Uncharacterized protein</fullName>
    </submittedName>
</protein>
<sequence length="66" mass="7595">MAGDWGWEACFVLFHGRLVRMIMLCNRRGPTIDNVVTTYIECIWIICHGTVIIKSMTPEILVDELL</sequence>
<accession>A0A4P7MY56</accession>
<gene>
    <name evidence="1" type="ORF">PoMZ_10693</name>
</gene>
<proteinExistence type="predicted"/>
<organism evidence="1 2">
    <name type="scientific">Pyricularia oryzae</name>
    <name type="common">Rice blast fungus</name>
    <name type="synonym">Magnaporthe oryzae</name>
    <dbReference type="NCBI Taxonomy" id="318829"/>
    <lineage>
        <taxon>Eukaryota</taxon>
        <taxon>Fungi</taxon>
        <taxon>Dikarya</taxon>
        <taxon>Ascomycota</taxon>
        <taxon>Pezizomycotina</taxon>
        <taxon>Sordariomycetes</taxon>
        <taxon>Sordariomycetidae</taxon>
        <taxon>Magnaporthales</taxon>
        <taxon>Pyriculariaceae</taxon>
        <taxon>Pyricularia</taxon>
    </lineage>
</organism>
<evidence type="ECO:0000313" key="1">
    <source>
        <dbReference type="EMBL" id="QBZ54978.1"/>
    </source>
</evidence>